<proteinExistence type="predicted"/>
<evidence type="ECO:0000313" key="5">
    <source>
        <dbReference type="EMBL" id="RJP23764.1"/>
    </source>
</evidence>
<evidence type="ECO:0000259" key="4">
    <source>
        <dbReference type="PROSITE" id="PS51379"/>
    </source>
</evidence>
<protein>
    <submittedName>
        <fullName evidence="5">4Fe-4S dicluster domain-containing protein</fullName>
    </submittedName>
</protein>
<dbReference type="Gene3D" id="3.30.70.20">
    <property type="match status" value="1"/>
</dbReference>
<dbReference type="InterPro" id="IPR017896">
    <property type="entry name" value="4Fe4S_Fe-S-bd"/>
</dbReference>
<dbReference type="GO" id="GO:0046872">
    <property type="term" value="F:metal ion binding"/>
    <property type="evidence" value="ECO:0007669"/>
    <property type="project" value="UniProtKB-KW"/>
</dbReference>
<dbReference type="InterPro" id="IPR036388">
    <property type="entry name" value="WH-like_DNA-bd_sf"/>
</dbReference>
<evidence type="ECO:0000256" key="3">
    <source>
        <dbReference type="ARBA" id="ARBA00023014"/>
    </source>
</evidence>
<sequence>MTDKLYDQLAELYNQIGYGSHKSPELETLLKALFTEEEARAALNLSPLAPESPSSVAEKLGGDPKHVARLLDQMADKGLIYCSERGGEKWYKTIQLVPGIFELQFMKGEVSERARKLARAFDAYFNVIAPKGGEKSPFPVEPGGHFARVIPIEQTVAADVRVFAFEEAGKYIDEADTITVSTCYCRHERRLLDHGCEFPDDVCLQFGPFAKFVSERGFGRKISREEAHEILKKSADAGLIATSSNTRDRIDFICNCCTCCCGILRGVSKYHAPVRSVSSNYEAVIDAEACTGCGECMEKCQMDAITLDGDIARLTAERCVGCGVCAYHCPARAISLVSRPDFLEPPRSFRELMMRQAQARMKDS</sequence>
<name>A0A3A4P726_ABYX5</name>
<dbReference type="GO" id="GO:0051536">
    <property type="term" value="F:iron-sulfur cluster binding"/>
    <property type="evidence" value="ECO:0007669"/>
    <property type="project" value="UniProtKB-KW"/>
</dbReference>
<dbReference type="Proteomes" id="UP000265882">
    <property type="component" value="Unassembled WGS sequence"/>
</dbReference>
<dbReference type="PROSITE" id="PS51379">
    <property type="entry name" value="4FE4S_FER_2"/>
    <property type="match status" value="2"/>
</dbReference>
<feature type="domain" description="4Fe-4S ferredoxin-type" evidence="4">
    <location>
        <begin position="281"/>
        <end position="310"/>
    </location>
</feature>
<dbReference type="PROSITE" id="PS00198">
    <property type="entry name" value="4FE4S_FER_1"/>
    <property type="match status" value="1"/>
</dbReference>
<accession>A0A3A4P726</accession>
<dbReference type="SUPFAM" id="SSF54862">
    <property type="entry name" value="4Fe-4S ferredoxins"/>
    <property type="match status" value="1"/>
</dbReference>
<dbReference type="InterPro" id="IPR017900">
    <property type="entry name" value="4Fe4S_Fe_S_CS"/>
</dbReference>
<evidence type="ECO:0000313" key="6">
    <source>
        <dbReference type="Proteomes" id="UP000265882"/>
    </source>
</evidence>
<dbReference type="AlphaFoldDB" id="A0A3A4P726"/>
<dbReference type="Pfam" id="PF14697">
    <property type="entry name" value="Fer4_21"/>
    <property type="match status" value="1"/>
</dbReference>
<keyword evidence="3" id="KW-0411">Iron-sulfur</keyword>
<gene>
    <name evidence="5" type="ORF">C4520_05805</name>
</gene>
<keyword evidence="2" id="KW-0408">Iron</keyword>
<comment type="caution">
    <text evidence="5">The sequence shown here is derived from an EMBL/GenBank/DDBJ whole genome shotgun (WGS) entry which is preliminary data.</text>
</comment>
<dbReference type="EMBL" id="QZKU01000043">
    <property type="protein sequence ID" value="RJP23764.1"/>
    <property type="molecule type" value="Genomic_DNA"/>
</dbReference>
<evidence type="ECO:0000256" key="1">
    <source>
        <dbReference type="ARBA" id="ARBA00022723"/>
    </source>
</evidence>
<evidence type="ECO:0000256" key="2">
    <source>
        <dbReference type="ARBA" id="ARBA00023004"/>
    </source>
</evidence>
<dbReference type="Gene3D" id="1.10.10.10">
    <property type="entry name" value="Winged helix-like DNA-binding domain superfamily/Winged helix DNA-binding domain"/>
    <property type="match status" value="1"/>
</dbReference>
<reference evidence="5 6" key="1">
    <citation type="journal article" date="2017" name="ISME J.">
        <title>Energy and carbon metabolisms in a deep terrestrial subsurface fluid microbial community.</title>
        <authorList>
            <person name="Momper L."/>
            <person name="Jungbluth S.P."/>
            <person name="Lee M.D."/>
            <person name="Amend J.P."/>
        </authorList>
    </citation>
    <scope>NUCLEOTIDE SEQUENCE [LARGE SCALE GENOMIC DNA]</scope>
    <source>
        <strain evidence="5">SURF_5</strain>
    </source>
</reference>
<feature type="domain" description="4Fe-4S ferredoxin-type" evidence="4">
    <location>
        <begin position="312"/>
        <end position="339"/>
    </location>
</feature>
<keyword evidence="1" id="KW-0479">Metal-binding</keyword>
<organism evidence="5 6">
    <name type="scientific">Abyssobacteria bacterium (strain SURF_5)</name>
    <dbReference type="NCBI Taxonomy" id="2093360"/>
    <lineage>
        <taxon>Bacteria</taxon>
        <taxon>Pseudomonadati</taxon>
        <taxon>Candidatus Hydrogenedentota</taxon>
        <taxon>Candidatus Abyssobacteria</taxon>
    </lineage>
</organism>